<dbReference type="Gene3D" id="1.20.1250.20">
    <property type="entry name" value="MFS general substrate transporter like domains"/>
    <property type="match status" value="1"/>
</dbReference>
<keyword evidence="3 6" id="KW-0812">Transmembrane</keyword>
<comment type="subcellular location">
    <subcellularLocation>
        <location evidence="1">Membrane</location>
        <topology evidence="1">Multi-pass membrane protein</topology>
    </subcellularLocation>
</comment>
<keyword evidence="8" id="KW-1185">Reference proteome</keyword>
<feature type="transmembrane region" description="Helical" evidence="6">
    <location>
        <begin position="407"/>
        <end position="428"/>
    </location>
</feature>
<proteinExistence type="predicted"/>
<dbReference type="GO" id="GO:0016020">
    <property type="term" value="C:membrane"/>
    <property type="evidence" value="ECO:0007669"/>
    <property type="project" value="UniProtKB-SubCell"/>
</dbReference>
<dbReference type="Pfam" id="PF07690">
    <property type="entry name" value="MFS_1"/>
    <property type="match status" value="2"/>
</dbReference>
<dbReference type="AlphaFoldDB" id="A0A9C5ZGH4"/>
<dbReference type="PANTHER" id="PTHR23511:SF37">
    <property type="entry name" value="MAJOR FACILITATOR SUPERFAMILY (MFS) PROFILE DOMAIN-CONTAINING PROTEIN-RELATED"/>
    <property type="match status" value="1"/>
</dbReference>
<evidence type="ECO:0000256" key="1">
    <source>
        <dbReference type="ARBA" id="ARBA00004141"/>
    </source>
</evidence>
<dbReference type="RefSeq" id="XP_037900036.1">
    <property type="nucleotide sequence ID" value="XM_038044108.1"/>
</dbReference>
<dbReference type="PROSITE" id="PS50850">
    <property type="entry name" value="MFS"/>
    <property type="match status" value="1"/>
</dbReference>
<dbReference type="PANTHER" id="PTHR23511">
    <property type="entry name" value="SYNAPTIC VESICLE GLYCOPROTEIN 2"/>
    <property type="match status" value="1"/>
</dbReference>
<gene>
    <name evidence="9" type="primary">LOC119644542</name>
</gene>
<feature type="transmembrane region" description="Helical" evidence="6">
    <location>
        <begin position="237"/>
        <end position="256"/>
    </location>
</feature>
<feature type="transmembrane region" description="Helical" evidence="6">
    <location>
        <begin position="165"/>
        <end position="182"/>
    </location>
</feature>
<evidence type="ECO:0000256" key="4">
    <source>
        <dbReference type="ARBA" id="ARBA00022989"/>
    </source>
</evidence>
<evidence type="ECO:0000256" key="6">
    <source>
        <dbReference type="SAM" id="Phobius"/>
    </source>
</evidence>
<evidence type="ECO:0000256" key="3">
    <source>
        <dbReference type="ARBA" id="ARBA00022692"/>
    </source>
</evidence>
<dbReference type="GO" id="GO:0022857">
    <property type="term" value="F:transmembrane transporter activity"/>
    <property type="evidence" value="ECO:0007669"/>
    <property type="project" value="InterPro"/>
</dbReference>
<evidence type="ECO:0000313" key="8">
    <source>
        <dbReference type="Proteomes" id="UP000092443"/>
    </source>
</evidence>
<dbReference type="InterPro" id="IPR011701">
    <property type="entry name" value="MFS"/>
</dbReference>
<keyword evidence="4 6" id="KW-1133">Transmembrane helix</keyword>
<organism evidence="8 9">
    <name type="scientific">Glossina fuscipes</name>
    <dbReference type="NCBI Taxonomy" id="7396"/>
    <lineage>
        <taxon>Eukaryota</taxon>
        <taxon>Metazoa</taxon>
        <taxon>Ecdysozoa</taxon>
        <taxon>Arthropoda</taxon>
        <taxon>Hexapoda</taxon>
        <taxon>Insecta</taxon>
        <taxon>Pterygota</taxon>
        <taxon>Neoptera</taxon>
        <taxon>Endopterygota</taxon>
        <taxon>Diptera</taxon>
        <taxon>Brachycera</taxon>
        <taxon>Muscomorpha</taxon>
        <taxon>Hippoboscoidea</taxon>
        <taxon>Glossinidae</taxon>
        <taxon>Glossina</taxon>
    </lineage>
</organism>
<feature type="transmembrane region" description="Helical" evidence="6">
    <location>
        <begin position="337"/>
        <end position="357"/>
    </location>
</feature>
<evidence type="ECO:0000259" key="7">
    <source>
        <dbReference type="PROSITE" id="PS50850"/>
    </source>
</evidence>
<keyword evidence="5 6" id="KW-0472">Membrane</keyword>
<dbReference type="InterPro" id="IPR020846">
    <property type="entry name" value="MFS_dom"/>
</dbReference>
<evidence type="ECO:0000256" key="5">
    <source>
        <dbReference type="ARBA" id="ARBA00023136"/>
    </source>
</evidence>
<dbReference type="KEGG" id="gfs:119644542"/>
<feature type="transmembrane region" description="Helical" evidence="6">
    <location>
        <begin position="107"/>
        <end position="128"/>
    </location>
</feature>
<feature type="transmembrane region" description="Helical" evidence="6">
    <location>
        <begin position="435"/>
        <end position="456"/>
    </location>
</feature>
<accession>A0A9C5ZGH4</accession>
<feature type="transmembrane region" description="Helical" evidence="6">
    <location>
        <begin position="68"/>
        <end position="95"/>
    </location>
</feature>
<evidence type="ECO:0000313" key="9">
    <source>
        <dbReference type="RefSeq" id="XP_037900036.1"/>
    </source>
</evidence>
<evidence type="ECO:0000256" key="2">
    <source>
        <dbReference type="ARBA" id="ARBA00022448"/>
    </source>
</evidence>
<sequence>MKMNSLKDNEIQASDMDESAKENLLPVTVQEVSVQESGVVDNDKKKRPDESIPYSEALERTKFGRFNYYIIILSGLVLSNVLLETSGVAFIMPVAQCDLGLTNFRKGLLSAIGYVGMILSSHLWGFLADTKGRRRVIRPTILASFVVTLFSSFATNFWLILILRLLNGFFISGGSATIYAYLGEFHMDRTRSRAMMGSAFIFALGAMCMPFLAFIVINQDWSFPLPFLGIIYKPWRLFIIVCGITGLFCGLSLYYLPESPKYLLSAKREEEAKQVLQKIYRINCGKDELKLPHLLPEDDCAEIKIAMKSSSLLKTFLNTMWNQTTPLFHKKYLRSTLIVCTTQFWIYLIVNGLYMWFPHIINSMSEFMNTHPGENKLLCQIVYDKDEFLYHNDGSMECTNKLEDTTFMYSLLMEILYASSFAFLGLIINRIGKITILFIIIVFFTSCGLVAVWLPYTPVAAIFYVLLFLVGVAINVLGAATVELYPTQLRAMAMCISLMMGRVGSVVGTNFVGALLSSYCELTFYISCFAMISCAFLILFLPKSIKDKTGKESNSNEC</sequence>
<dbReference type="SUPFAM" id="SSF103473">
    <property type="entry name" value="MFS general substrate transporter"/>
    <property type="match status" value="1"/>
</dbReference>
<feature type="transmembrane region" description="Helical" evidence="6">
    <location>
        <begin position="194"/>
        <end position="217"/>
    </location>
</feature>
<feature type="transmembrane region" description="Helical" evidence="6">
    <location>
        <begin position="522"/>
        <end position="541"/>
    </location>
</feature>
<feature type="transmembrane region" description="Helical" evidence="6">
    <location>
        <begin position="462"/>
        <end position="482"/>
    </location>
</feature>
<dbReference type="Proteomes" id="UP000092443">
    <property type="component" value="Unplaced"/>
</dbReference>
<feature type="transmembrane region" description="Helical" evidence="6">
    <location>
        <begin position="494"/>
        <end position="516"/>
    </location>
</feature>
<reference evidence="9" key="1">
    <citation type="submission" date="2025-08" db="UniProtKB">
        <authorList>
            <consortium name="RefSeq"/>
        </authorList>
    </citation>
    <scope>IDENTIFICATION</scope>
    <source>
        <tissue evidence="9">Whole body pupa</tissue>
    </source>
</reference>
<feature type="transmembrane region" description="Helical" evidence="6">
    <location>
        <begin position="140"/>
        <end position="159"/>
    </location>
</feature>
<protein>
    <submittedName>
        <fullName evidence="9">Synaptic vesicle glycoprotein 2A-like isoform X1</fullName>
    </submittedName>
</protein>
<dbReference type="InterPro" id="IPR036259">
    <property type="entry name" value="MFS_trans_sf"/>
</dbReference>
<name>A0A9C5ZGH4_9MUSC</name>
<keyword evidence="2" id="KW-0813">Transport</keyword>
<feature type="domain" description="Major facilitator superfamily (MFS) profile" evidence="7">
    <location>
        <begin position="68"/>
        <end position="545"/>
    </location>
</feature>
<dbReference type="GeneID" id="119644542"/>